<dbReference type="EMBL" id="WELI01000002">
    <property type="protein sequence ID" value="KAB7731700.1"/>
    <property type="molecule type" value="Genomic_DNA"/>
</dbReference>
<keyword evidence="2" id="KW-1185">Reference proteome</keyword>
<name>A0A7J5U1X1_9BACT</name>
<organism evidence="1 2">
    <name type="scientific">Rudanella paleaurantiibacter</name>
    <dbReference type="NCBI Taxonomy" id="2614655"/>
    <lineage>
        <taxon>Bacteria</taxon>
        <taxon>Pseudomonadati</taxon>
        <taxon>Bacteroidota</taxon>
        <taxon>Cytophagia</taxon>
        <taxon>Cytophagales</taxon>
        <taxon>Cytophagaceae</taxon>
        <taxon>Rudanella</taxon>
    </lineage>
</organism>
<reference evidence="1 2" key="1">
    <citation type="submission" date="2019-10" db="EMBL/GenBank/DDBJ databases">
        <title>Rudanella paleaurantiibacter sp. nov., isolated from sludge.</title>
        <authorList>
            <person name="Xu S.Q."/>
        </authorList>
    </citation>
    <scope>NUCLEOTIDE SEQUENCE [LARGE SCALE GENOMIC DNA]</scope>
    <source>
        <strain evidence="1 2">HX-22-17</strain>
    </source>
</reference>
<evidence type="ECO:0000313" key="1">
    <source>
        <dbReference type="EMBL" id="KAB7731700.1"/>
    </source>
</evidence>
<dbReference type="AlphaFoldDB" id="A0A7J5U1X1"/>
<dbReference type="Proteomes" id="UP000488299">
    <property type="component" value="Unassembled WGS sequence"/>
</dbReference>
<evidence type="ECO:0000313" key="2">
    <source>
        <dbReference type="Proteomes" id="UP000488299"/>
    </source>
</evidence>
<sequence length="385" mass="44974">MVNFLRQLENPQMNYEMFYEVLRDFRKGGLKPEIYDEFVLAIKSLPPISKRKLSDYSVFEKFGLTDISEEDFSAIMREVMKRGIDKSKFCWHREASPTNCNVDSKGRIIISAAHSIQNNGVLSKIVENGHVMSYALDKGEFDGKELGKNHASIFWGFCNKHDAIFRPIEIQPYTQTLEQNFLFAYRGFVVSSHKKIEVSTWMNFGEQSDNDIKENKQIFDNAILAKDYSVIETEVFELSAFYPIAVSSAFYLDYDFQGNSILHSDDRMEDIFVTLYPSEDKTYFLLSYFTQDKHLYGNLGNQLRERNNLKSDITMLIAAHAENVYFNPVYYKTFIEKYEKTLELIMFHTQFDHATIGDDNEMKINFSFTPSKYLDNPYDINFFGY</sequence>
<dbReference type="RefSeq" id="WP_152123297.1">
    <property type="nucleotide sequence ID" value="NZ_WELI01000002.1"/>
</dbReference>
<gene>
    <name evidence="1" type="ORF">F5984_05600</name>
</gene>
<proteinExistence type="predicted"/>
<protein>
    <submittedName>
        <fullName evidence="1">Uncharacterized protein</fullName>
    </submittedName>
</protein>
<comment type="caution">
    <text evidence="1">The sequence shown here is derived from an EMBL/GenBank/DDBJ whole genome shotgun (WGS) entry which is preliminary data.</text>
</comment>
<accession>A0A7J5U1X1</accession>